<accession>A0A4S1X938</accession>
<name>A0A4S1X938_9SPHN</name>
<dbReference type="Proteomes" id="UP000306147">
    <property type="component" value="Unassembled WGS sequence"/>
</dbReference>
<comment type="caution">
    <text evidence="1">The sequence shown here is derived from an EMBL/GenBank/DDBJ whole genome shotgun (WGS) entry which is preliminary data.</text>
</comment>
<gene>
    <name evidence="1" type="ORF">E5A73_15600</name>
</gene>
<evidence type="ECO:0000313" key="1">
    <source>
        <dbReference type="EMBL" id="TGX52225.1"/>
    </source>
</evidence>
<organism evidence="1 2">
    <name type="scientific">Sphingomonas gei</name>
    <dbReference type="NCBI Taxonomy" id="1395960"/>
    <lineage>
        <taxon>Bacteria</taxon>
        <taxon>Pseudomonadati</taxon>
        <taxon>Pseudomonadota</taxon>
        <taxon>Alphaproteobacteria</taxon>
        <taxon>Sphingomonadales</taxon>
        <taxon>Sphingomonadaceae</taxon>
        <taxon>Sphingomonas</taxon>
    </lineage>
</organism>
<dbReference type="AlphaFoldDB" id="A0A4S1X938"/>
<proteinExistence type="predicted"/>
<sequence length="210" mass="21308">MSILSSLGGIATNPLSLAQLAMGPAGWASLAARTLMSAVGQQVIQQLGEKLGLPQSTIDIAQGAFCASMGDKAGVRQNVQEAIGNFAEGFNASPAEQGEANREVDDAINRMVSQMADGEDAKAARAGGKGGKAGGASGQSWLMALAEALGEKLDKMAGEMSTMADQITDKSPSLTAKFGAKSQEFGILMNAATNAIKTVGEGLSTSARKG</sequence>
<evidence type="ECO:0000313" key="2">
    <source>
        <dbReference type="Proteomes" id="UP000306147"/>
    </source>
</evidence>
<dbReference type="EMBL" id="SRXT01000006">
    <property type="protein sequence ID" value="TGX52225.1"/>
    <property type="molecule type" value="Genomic_DNA"/>
</dbReference>
<protein>
    <submittedName>
        <fullName evidence="1">Uncharacterized protein</fullName>
    </submittedName>
</protein>
<reference evidence="1 2" key="1">
    <citation type="submission" date="2019-04" db="EMBL/GenBank/DDBJ databases">
        <title>Sphingomonas psychrotolerans sp. nov., isolated from soil in the Tianshan Mountains, Xinjiang, China.</title>
        <authorList>
            <person name="Luo Y."/>
            <person name="Sheng H."/>
        </authorList>
    </citation>
    <scope>NUCLEOTIDE SEQUENCE [LARGE SCALE GENOMIC DNA]</scope>
    <source>
        <strain evidence="1 2">ZFGT-11</strain>
    </source>
</reference>
<keyword evidence="2" id="KW-1185">Reference proteome</keyword>
<dbReference type="OrthoDB" id="7186822at2"/>
<dbReference type="RefSeq" id="WP_135964768.1">
    <property type="nucleotide sequence ID" value="NZ_SRXT01000006.1"/>
</dbReference>